<evidence type="ECO:0000313" key="3">
    <source>
        <dbReference type="Proteomes" id="UP001173174"/>
    </source>
</evidence>
<feature type="domain" description="DUF2229" evidence="1">
    <location>
        <begin position="1"/>
        <end position="154"/>
    </location>
</feature>
<evidence type="ECO:0000259" key="1">
    <source>
        <dbReference type="Pfam" id="PF09989"/>
    </source>
</evidence>
<dbReference type="PANTHER" id="PTHR32329:SF4">
    <property type="entry name" value="ACTIVATOR OF 2-HYDROXYACYL-COA DEHYDRATASE"/>
    <property type="match status" value="1"/>
</dbReference>
<organism evidence="2 3">
    <name type="scientific">Enterococcus faecalis</name>
    <name type="common">Streptococcus faecalis</name>
    <dbReference type="NCBI Taxonomy" id="1351"/>
    <lineage>
        <taxon>Bacteria</taxon>
        <taxon>Bacillati</taxon>
        <taxon>Bacillota</taxon>
        <taxon>Bacilli</taxon>
        <taxon>Lactobacillales</taxon>
        <taxon>Enterococcaceae</taxon>
        <taxon>Enterococcus</taxon>
    </lineage>
</organism>
<reference evidence="2" key="2">
    <citation type="submission" date="2023-03" db="EMBL/GenBank/DDBJ databases">
        <authorList>
            <person name="Zajac M."/>
            <person name="Kwit R."/>
            <person name="Wasyl D."/>
        </authorList>
    </citation>
    <scope>NUCLEOTIDE SEQUENCE</scope>
    <source>
        <strain evidence="2">691B_2</strain>
    </source>
</reference>
<dbReference type="Pfam" id="PF09989">
    <property type="entry name" value="DUF2229"/>
    <property type="match status" value="1"/>
</dbReference>
<accession>A0AAW7KP78</accession>
<proteinExistence type="predicted"/>
<comment type="caution">
    <text evidence="2">The sequence shown here is derived from an EMBL/GenBank/DDBJ whole genome shotgun (WGS) entry which is preliminary data.</text>
</comment>
<gene>
    <name evidence="2" type="ORF">P0E79_16945</name>
</gene>
<dbReference type="RefSeq" id="WP_289870580.1">
    <property type="nucleotide sequence ID" value="NZ_JAREWH010000244.1"/>
</dbReference>
<dbReference type="InterPro" id="IPR018709">
    <property type="entry name" value="CoA_activase_DUF2229"/>
</dbReference>
<evidence type="ECO:0000313" key="2">
    <source>
        <dbReference type="EMBL" id="MDN3194151.1"/>
    </source>
</evidence>
<dbReference type="InterPro" id="IPR051805">
    <property type="entry name" value="Dehydratase_Activator_Redct"/>
</dbReference>
<protein>
    <submittedName>
        <fullName evidence="2">Acyl-CoA dehydratase activase-related protein</fullName>
    </submittedName>
</protein>
<feature type="non-terminal residue" evidence="2">
    <location>
        <position position="154"/>
    </location>
</feature>
<feature type="non-terminal residue" evidence="2">
    <location>
        <position position="1"/>
    </location>
</feature>
<name>A0AAW7KP78_ENTFL</name>
<dbReference type="Proteomes" id="UP001173174">
    <property type="component" value="Unassembled WGS sequence"/>
</dbReference>
<reference evidence="2" key="1">
    <citation type="journal article" date="2023" name="Pathogens">
        <title>Prevalence of Enterococcus spp. and the Whole-Genome Characteristics of Enterococcus faecium and Enterococcus faecalis Strains Isolated from Free-Living Birds in Poland.</title>
        <authorList>
            <person name="Kwit R."/>
            <person name="Zajac M."/>
            <person name="Smialowska-Weglinska A."/>
            <person name="Skarzynska M."/>
            <person name="Bomba A."/>
            <person name="Lalak A."/>
            <person name="Skrzypiec E."/>
            <person name="Wojdat D."/>
            <person name="Koza W."/>
            <person name="Mikos-Wojewoda E."/>
            <person name="Pasim P."/>
            <person name="Skora M."/>
            <person name="Polak M."/>
            <person name="Wiacek J."/>
            <person name="Wasyl D."/>
        </authorList>
    </citation>
    <scope>NUCLEOTIDE SEQUENCE</scope>
    <source>
        <strain evidence="2">691B_2</strain>
    </source>
</reference>
<sequence>RSNKQIYEQGLETIPSDTVCYPAKMAHGHIQALIDAQVPIIFYPGVVFEQQETVEADNHFNCPIVQSYPDVIRNNVDAIREGQVDYRNPYLNLANEAAVAKVLAENFADLGISLEEIQTALHHGYQELAAFKKEIQEKGEETLAMLTEKGQRGI</sequence>
<dbReference type="EMBL" id="JAREWH010000244">
    <property type="protein sequence ID" value="MDN3194151.1"/>
    <property type="molecule type" value="Genomic_DNA"/>
</dbReference>
<dbReference type="AlphaFoldDB" id="A0AAW7KP78"/>
<dbReference type="PANTHER" id="PTHR32329">
    <property type="entry name" value="BIFUNCTIONAL PROTEIN [INCLUDES 2-HYDROXYACYL-COA DEHYDRATASE (N-TER) AND ITS ACTIVATOR DOMAIN (C_TERM)-RELATED"/>
    <property type="match status" value="1"/>
</dbReference>